<evidence type="ECO:0000256" key="4">
    <source>
        <dbReference type="ARBA" id="ARBA00022741"/>
    </source>
</evidence>
<dbReference type="PANTHER" id="PTHR12705">
    <property type="entry name" value="ORIGIN RECOGNITION COMPLEX SUBUNIT 5"/>
    <property type="match status" value="1"/>
</dbReference>
<dbReference type="GO" id="GO:0003688">
    <property type="term" value="F:DNA replication origin binding"/>
    <property type="evidence" value="ECO:0007669"/>
    <property type="project" value="TreeGrafter"/>
</dbReference>
<evidence type="ECO:0000256" key="3">
    <source>
        <dbReference type="ARBA" id="ARBA00022705"/>
    </source>
</evidence>
<feature type="region of interest" description="Disordered" evidence="7">
    <location>
        <begin position="359"/>
        <end position="381"/>
    </location>
</feature>
<dbReference type="AlphaFoldDB" id="A0A2T2NS14"/>
<evidence type="ECO:0000259" key="9">
    <source>
        <dbReference type="Pfam" id="PF14630"/>
    </source>
</evidence>
<name>A0A2T2NS14_CORCC</name>
<proteinExistence type="inferred from homology"/>
<dbReference type="Pfam" id="PF13191">
    <property type="entry name" value="AAA_16"/>
    <property type="match status" value="1"/>
</dbReference>
<keyword evidence="12" id="KW-1185">Reference proteome</keyword>
<dbReference type="STRING" id="1448308.A0A2T2NS14"/>
<keyword evidence="6" id="KW-0539">Nucleus</keyword>
<dbReference type="OrthoDB" id="365981at2759"/>
<sequence>MTSEDATKRLGGEFPCRESQIQQLTALYSPQLPLPPLVVAHGLTATGKTSIIQEYLKSSGIPFALVKSRECITGRHLLERTVRSCLDALDERYAEDEGAIDRRPYARTENLSSLTVNMSRLLEGRGRFVLVLDGIDKQREAPPTLGAALARLGESILGLSIILITTLPLTHTLHRPGIPHIHFTSYTRAEILLILGRNPSQLFLAPPSAEQYPDYTPDLAAEDEAYVWNRFLGAVWESLSKHVGRDLVSFRNAAMRLWRPFVEPIISGTFGTRDFARLMVNRRFLFQGEDAVQDRIIQPHEDDREKPAGSVLPATPSTKKRLRTIAHELPYYTSHLLIAAYLASYNPSRTDVTYFMKHTDKRKNKRRAPSTTAGVTKSKHRKIPRHLLAPSPFSLDRLLAIFRALLESPVPQVADLYTQIATLTSMRLLVRAGGLASADVLDAGSRWRVCFGWEYVRGLGRSVGIEVGEYLVGGVD</sequence>
<organism evidence="11 12">
    <name type="scientific">Corynespora cassiicola Philippines</name>
    <dbReference type="NCBI Taxonomy" id="1448308"/>
    <lineage>
        <taxon>Eukaryota</taxon>
        <taxon>Fungi</taxon>
        <taxon>Dikarya</taxon>
        <taxon>Ascomycota</taxon>
        <taxon>Pezizomycotina</taxon>
        <taxon>Dothideomycetes</taxon>
        <taxon>Pleosporomycetidae</taxon>
        <taxon>Pleosporales</taxon>
        <taxon>Corynesporascaceae</taxon>
        <taxon>Corynespora</taxon>
    </lineage>
</organism>
<feature type="domain" description="Origin recognition complex subunit 5 C-terminal" evidence="9">
    <location>
        <begin position="329"/>
        <end position="471"/>
    </location>
</feature>
<dbReference type="Proteomes" id="UP000240883">
    <property type="component" value="Unassembled WGS sequence"/>
</dbReference>
<evidence type="ECO:0000313" key="11">
    <source>
        <dbReference type="EMBL" id="PSN68180.1"/>
    </source>
</evidence>
<dbReference type="PANTHER" id="PTHR12705:SF0">
    <property type="entry name" value="ORIGIN RECOGNITION COMPLEX SUBUNIT 5"/>
    <property type="match status" value="1"/>
</dbReference>
<dbReference type="InterPro" id="IPR047088">
    <property type="entry name" value="ORC5_C"/>
</dbReference>
<keyword evidence="5" id="KW-0067">ATP-binding</keyword>
<comment type="similarity">
    <text evidence="2">Belongs to the ORC5 family.</text>
</comment>
<evidence type="ECO:0000256" key="6">
    <source>
        <dbReference type="ARBA" id="ARBA00023242"/>
    </source>
</evidence>
<dbReference type="GO" id="GO:0006270">
    <property type="term" value="P:DNA replication initiation"/>
    <property type="evidence" value="ECO:0007669"/>
    <property type="project" value="TreeGrafter"/>
</dbReference>
<evidence type="ECO:0000313" key="12">
    <source>
        <dbReference type="Proteomes" id="UP000240883"/>
    </source>
</evidence>
<dbReference type="InterPro" id="IPR027417">
    <property type="entry name" value="P-loop_NTPase"/>
</dbReference>
<dbReference type="InterPro" id="IPR041664">
    <property type="entry name" value="AAA_16"/>
</dbReference>
<feature type="compositionally biased region" description="Basic residues" evidence="7">
    <location>
        <begin position="359"/>
        <end position="368"/>
    </location>
</feature>
<dbReference type="InterPro" id="IPR020796">
    <property type="entry name" value="ORC5"/>
</dbReference>
<dbReference type="Pfam" id="PF21639">
    <property type="entry name" value="ORC5_lid"/>
    <property type="match status" value="1"/>
</dbReference>
<dbReference type="EMBL" id="KZ678134">
    <property type="protein sequence ID" value="PSN68180.1"/>
    <property type="molecule type" value="Genomic_DNA"/>
</dbReference>
<reference evidence="11 12" key="1">
    <citation type="journal article" date="2018" name="Front. Microbiol.">
        <title>Genome-Wide Analysis of Corynespora cassiicola Leaf Fall Disease Putative Effectors.</title>
        <authorList>
            <person name="Lopez D."/>
            <person name="Ribeiro S."/>
            <person name="Label P."/>
            <person name="Fumanal B."/>
            <person name="Venisse J.S."/>
            <person name="Kohler A."/>
            <person name="de Oliveira R.R."/>
            <person name="Labutti K."/>
            <person name="Lipzen A."/>
            <person name="Lail K."/>
            <person name="Bauer D."/>
            <person name="Ohm R.A."/>
            <person name="Barry K.W."/>
            <person name="Spatafora J."/>
            <person name="Grigoriev I.V."/>
            <person name="Martin F.M."/>
            <person name="Pujade-Renaud V."/>
        </authorList>
    </citation>
    <scope>NUCLEOTIDE SEQUENCE [LARGE SCALE GENOMIC DNA]</scope>
    <source>
        <strain evidence="11 12">Philippines</strain>
    </source>
</reference>
<dbReference type="SUPFAM" id="SSF52540">
    <property type="entry name" value="P-loop containing nucleoside triphosphate hydrolases"/>
    <property type="match status" value="1"/>
</dbReference>
<dbReference type="Pfam" id="PF14630">
    <property type="entry name" value="ORC5_C"/>
    <property type="match status" value="1"/>
</dbReference>
<dbReference type="Gene3D" id="3.40.50.300">
    <property type="entry name" value="P-loop containing nucleotide triphosphate hydrolases"/>
    <property type="match status" value="1"/>
</dbReference>
<protein>
    <submittedName>
        <fullName evidence="11">Uncharacterized protein</fullName>
    </submittedName>
</protein>
<dbReference type="Gene3D" id="1.10.8.60">
    <property type="match status" value="1"/>
</dbReference>
<dbReference type="InterPro" id="IPR048866">
    <property type="entry name" value="ORC5_lid"/>
</dbReference>
<feature type="domain" description="Orc1-like AAA ATPase" evidence="8">
    <location>
        <begin position="13"/>
        <end position="161"/>
    </location>
</feature>
<evidence type="ECO:0000256" key="2">
    <source>
        <dbReference type="ARBA" id="ARBA00006269"/>
    </source>
</evidence>
<evidence type="ECO:0000256" key="7">
    <source>
        <dbReference type="SAM" id="MobiDB-lite"/>
    </source>
</evidence>
<dbReference type="GO" id="GO:0005664">
    <property type="term" value="C:nuclear origin of replication recognition complex"/>
    <property type="evidence" value="ECO:0007669"/>
    <property type="project" value="TreeGrafter"/>
</dbReference>
<keyword evidence="4" id="KW-0547">Nucleotide-binding</keyword>
<gene>
    <name evidence="11" type="ORF">BS50DRAFT_358977</name>
</gene>
<evidence type="ECO:0000259" key="8">
    <source>
        <dbReference type="Pfam" id="PF13191"/>
    </source>
</evidence>
<accession>A0A2T2NS14</accession>
<comment type="subcellular location">
    <subcellularLocation>
        <location evidence="1">Nucleus</location>
    </subcellularLocation>
</comment>
<evidence type="ECO:0000259" key="10">
    <source>
        <dbReference type="Pfam" id="PF21639"/>
    </source>
</evidence>
<feature type="domain" description="ORC5 lid" evidence="10">
    <location>
        <begin position="228"/>
        <end position="287"/>
    </location>
</feature>
<evidence type="ECO:0000256" key="1">
    <source>
        <dbReference type="ARBA" id="ARBA00004123"/>
    </source>
</evidence>
<evidence type="ECO:0000256" key="5">
    <source>
        <dbReference type="ARBA" id="ARBA00022840"/>
    </source>
</evidence>
<keyword evidence="3" id="KW-0235">DNA replication</keyword>